<name>E1SM22_FERBD</name>
<dbReference type="OrthoDB" id="9810154at2"/>
<keyword evidence="3" id="KW-1185">Reference proteome</keyword>
<dbReference type="RefSeq" id="WP_013345846.1">
    <property type="nucleotide sequence ID" value="NC_014541.1"/>
</dbReference>
<dbReference type="AlphaFoldDB" id="E1SM22"/>
<dbReference type="Proteomes" id="UP000006683">
    <property type="component" value="Chromosome"/>
</dbReference>
<dbReference type="Gene3D" id="1.40.20.10">
    <property type="entry name" value="CHAD domain"/>
    <property type="match status" value="1"/>
</dbReference>
<dbReference type="PANTHER" id="PTHR39339:SF1">
    <property type="entry name" value="CHAD DOMAIN-CONTAINING PROTEIN"/>
    <property type="match status" value="1"/>
</dbReference>
<dbReference type="InterPro" id="IPR038186">
    <property type="entry name" value="CHAD_dom_sf"/>
</dbReference>
<dbReference type="InterPro" id="IPR007899">
    <property type="entry name" value="CHAD_dom"/>
</dbReference>
<dbReference type="STRING" id="550540.Fbal_2338"/>
<dbReference type="KEGG" id="fbl:Fbal_2338"/>
<dbReference type="HOGENOM" id="CLU_1052708_0_0_6"/>
<dbReference type="PROSITE" id="PS51708">
    <property type="entry name" value="CHAD"/>
    <property type="match status" value="1"/>
</dbReference>
<protein>
    <submittedName>
        <fullName evidence="2">CHAD domain containing protein</fullName>
    </submittedName>
</protein>
<evidence type="ECO:0000313" key="2">
    <source>
        <dbReference type="EMBL" id="ADN76540.1"/>
    </source>
</evidence>
<gene>
    <name evidence="2" type="ordered locus">Fbal_2338</name>
</gene>
<dbReference type="SMART" id="SM00880">
    <property type="entry name" value="CHAD"/>
    <property type="match status" value="1"/>
</dbReference>
<proteinExistence type="predicted"/>
<evidence type="ECO:0000259" key="1">
    <source>
        <dbReference type="PROSITE" id="PS51708"/>
    </source>
</evidence>
<organism evidence="2 3">
    <name type="scientific">Ferrimonas balearica (strain DSM 9799 / CCM 4581 / KCTC 23876 / PAT)</name>
    <dbReference type="NCBI Taxonomy" id="550540"/>
    <lineage>
        <taxon>Bacteria</taxon>
        <taxon>Pseudomonadati</taxon>
        <taxon>Pseudomonadota</taxon>
        <taxon>Gammaproteobacteria</taxon>
        <taxon>Alteromonadales</taxon>
        <taxon>Ferrimonadaceae</taxon>
        <taxon>Ferrimonas</taxon>
    </lineage>
</organism>
<dbReference type="PANTHER" id="PTHR39339">
    <property type="entry name" value="SLR1444 PROTEIN"/>
    <property type="match status" value="1"/>
</dbReference>
<reference evidence="2 3" key="1">
    <citation type="journal article" date="2010" name="Stand. Genomic Sci.">
        <title>Complete genome sequence of Ferrimonas balearica type strain (PAT).</title>
        <authorList>
            <person name="Nolan M."/>
            <person name="Sikorski J."/>
            <person name="Davenport K."/>
            <person name="Lucas S."/>
            <person name="Glavina Del Rio T."/>
            <person name="Tice H."/>
            <person name="Cheng J."/>
            <person name="Goodwin L."/>
            <person name="Pitluck S."/>
            <person name="Liolios K."/>
            <person name="Ivanova N."/>
            <person name="Mavromatis K."/>
            <person name="Ovchinnikova G."/>
            <person name="Pati A."/>
            <person name="Chen A."/>
            <person name="Palaniappan K."/>
            <person name="Land M."/>
            <person name="Hauser L."/>
            <person name="Chang Y."/>
            <person name="Jeffries C."/>
            <person name="Tapia R."/>
            <person name="Brettin T."/>
            <person name="Detter J."/>
            <person name="Han C."/>
            <person name="Yasawong M."/>
            <person name="Rohde M."/>
            <person name="Tindall B."/>
            <person name="Goker M."/>
            <person name="Woyke T."/>
            <person name="Bristow J."/>
            <person name="Eisen J."/>
            <person name="Markowitz V."/>
            <person name="Hugenholtz P."/>
            <person name="Kyrpides N."/>
            <person name="Klenk H."/>
            <person name="Lapidus A."/>
        </authorList>
    </citation>
    <scope>NUCLEOTIDE SEQUENCE [LARGE SCALE GENOMIC DNA]</scope>
    <source>
        <strain evidence="3">DSM 9799 / CCM 4581 / KCTC 23876 / PAT</strain>
    </source>
</reference>
<dbReference type="eggNOG" id="COG5607">
    <property type="taxonomic scope" value="Bacteria"/>
</dbReference>
<dbReference type="EMBL" id="CP002209">
    <property type="protein sequence ID" value="ADN76540.1"/>
    <property type="molecule type" value="Genomic_DNA"/>
</dbReference>
<evidence type="ECO:0000313" key="3">
    <source>
        <dbReference type="Proteomes" id="UP000006683"/>
    </source>
</evidence>
<dbReference type="GeneID" id="67182551"/>
<dbReference type="Pfam" id="PF05235">
    <property type="entry name" value="CHAD"/>
    <property type="match status" value="1"/>
</dbReference>
<feature type="domain" description="CHAD" evidence="1">
    <location>
        <begin position="1"/>
        <end position="254"/>
    </location>
</feature>
<accession>E1SM22</accession>
<sequence length="264" mass="30303">METVATGIRERAATQYDTALQHLTGVDVDGSPEALHQYRVHLRKARSLLTLYRDALADTPAALLAQLLGEQARAANLARDLDVFWPSLDPGALKDEVGRLRQRTYRIFHAEAEQQQRDRELALWLLKLSWPCDGRVLAPETERVRQHLKSRIEHQCQRLLNRSSTPQWHRLRILIKRWRYLETLCGEPSQLALLKEGQTLLGDFNDLCSQRILLKPLQAGKGKAARQARQYRAELKAAQMTQKNALDDWIQHLLMKNSADAPIR</sequence>